<protein>
    <submittedName>
        <fullName evidence="2">DUF6262 family protein</fullName>
    </submittedName>
</protein>
<dbReference type="RefSeq" id="WP_051893177.1">
    <property type="nucleotide sequence ID" value="NZ_CP108036.1"/>
</dbReference>
<evidence type="ECO:0000256" key="1">
    <source>
        <dbReference type="SAM" id="Coils"/>
    </source>
</evidence>
<keyword evidence="1" id="KW-0175">Coiled coil</keyword>
<keyword evidence="3" id="KW-1185">Reference proteome</keyword>
<name>A0ABZ1Q8A0_9ACTN</name>
<feature type="coiled-coil region" evidence="1">
    <location>
        <begin position="137"/>
        <end position="185"/>
    </location>
</feature>
<evidence type="ECO:0000313" key="3">
    <source>
        <dbReference type="Proteomes" id="UP001432312"/>
    </source>
</evidence>
<dbReference type="EMBL" id="CP108036">
    <property type="protein sequence ID" value="WUN78770.1"/>
    <property type="molecule type" value="Genomic_DNA"/>
</dbReference>
<dbReference type="Pfam" id="PF19776">
    <property type="entry name" value="DUF6262"/>
    <property type="match status" value="1"/>
</dbReference>
<dbReference type="InterPro" id="IPR046229">
    <property type="entry name" value="TnpC-like"/>
</dbReference>
<reference evidence="2" key="1">
    <citation type="submission" date="2022-10" db="EMBL/GenBank/DDBJ databases">
        <title>The complete genomes of actinobacterial strains from the NBC collection.</title>
        <authorList>
            <person name="Joergensen T.S."/>
            <person name="Alvarez Arevalo M."/>
            <person name="Sterndorff E.B."/>
            <person name="Faurdal D."/>
            <person name="Vuksanovic O."/>
            <person name="Mourched A.-S."/>
            <person name="Charusanti P."/>
            <person name="Shaw S."/>
            <person name="Blin K."/>
            <person name="Weber T."/>
        </authorList>
    </citation>
    <scope>NUCLEOTIDE SEQUENCE</scope>
    <source>
        <strain evidence="2">NBC_00303</strain>
    </source>
</reference>
<organism evidence="2 3">
    <name type="scientific">Streptomyces erythrochromogenes</name>
    <dbReference type="NCBI Taxonomy" id="285574"/>
    <lineage>
        <taxon>Bacteria</taxon>
        <taxon>Bacillati</taxon>
        <taxon>Actinomycetota</taxon>
        <taxon>Actinomycetes</taxon>
        <taxon>Kitasatosporales</taxon>
        <taxon>Streptomycetaceae</taxon>
        <taxon>Streptomyces</taxon>
    </lineage>
</organism>
<gene>
    <name evidence="2" type="ORF">OHA91_09780</name>
</gene>
<accession>A0ABZ1Q8A0</accession>
<dbReference type="GeneID" id="95496323"/>
<dbReference type="Proteomes" id="UP001432312">
    <property type="component" value="Chromosome"/>
</dbReference>
<proteinExistence type="predicted"/>
<sequence>MSGSTSTQTAGAIQARRQHTEKLLTRVRSTLAAMRKERAQVTVRAVERRAGVSRAFLYQNAIARQLVAEAVAQAEGHQARGRQEAAEAVESSWRERALNAEDALRQAVAEIQVQRRHIGELMGRIRDLELDLPADAVQRLTTENTTLKQQLRTLTADHHTLTNRLAAARDNNRSQDRKIAELQALLLEQQPSATVRPLRPLRDRK</sequence>
<evidence type="ECO:0000313" key="2">
    <source>
        <dbReference type="EMBL" id="WUN78770.1"/>
    </source>
</evidence>